<reference evidence="3" key="1">
    <citation type="submission" date="2023-06" db="EMBL/GenBank/DDBJ databases">
        <title>Genome-scale phylogeny and comparative genomics of the fungal order Sordariales.</title>
        <authorList>
            <consortium name="Lawrence Berkeley National Laboratory"/>
            <person name="Hensen N."/>
            <person name="Bonometti L."/>
            <person name="Westerberg I."/>
            <person name="Brannstrom I.O."/>
            <person name="Guillou S."/>
            <person name="Cros-Aarteil S."/>
            <person name="Calhoun S."/>
            <person name="Haridas S."/>
            <person name="Kuo A."/>
            <person name="Mondo S."/>
            <person name="Pangilinan J."/>
            <person name="Riley R."/>
            <person name="Labutti K."/>
            <person name="Andreopoulos B."/>
            <person name="Lipzen A."/>
            <person name="Chen C."/>
            <person name="Yanf M."/>
            <person name="Daum C."/>
            <person name="Ng V."/>
            <person name="Clum A."/>
            <person name="Steindorff A."/>
            <person name="Ohm R."/>
            <person name="Martin F."/>
            <person name="Silar P."/>
            <person name="Natvig D."/>
            <person name="Lalanne C."/>
            <person name="Gautier V."/>
            <person name="Ament-Velasquez S.L."/>
            <person name="Kruys A."/>
            <person name="Hutchinson M.I."/>
            <person name="Powell A.J."/>
            <person name="Barry K."/>
            <person name="Miller A.N."/>
            <person name="Grigoriev I.V."/>
            <person name="Debuchy R."/>
            <person name="Gladieux P."/>
            <person name="Thoren M.H."/>
            <person name="Johannesson H."/>
        </authorList>
    </citation>
    <scope>NUCLEOTIDE SEQUENCE</scope>
    <source>
        <strain evidence="3">CBS 307.81</strain>
    </source>
</reference>
<evidence type="ECO:0000313" key="4">
    <source>
        <dbReference type="Proteomes" id="UP001174997"/>
    </source>
</evidence>
<feature type="coiled-coil region" evidence="1">
    <location>
        <begin position="196"/>
        <end position="276"/>
    </location>
</feature>
<organism evidence="3 4">
    <name type="scientific">Cercophora samala</name>
    <dbReference type="NCBI Taxonomy" id="330535"/>
    <lineage>
        <taxon>Eukaryota</taxon>
        <taxon>Fungi</taxon>
        <taxon>Dikarya</taxon>
        <taxon>Ascomycota</taxon>
        <taxon>Pezizomycotina</taxon>
        <taxon>Sordariomycetes</taxon>
        <taxon>Sordariomycetidae</taxon>
        <taxon>Sordariales</taxon>
        <taxon>Lasiosphaeriaceae</taxon>
        <taxon>Cercophora</taxon>
    </lineage>
</organism>
<accession>A0AA39ZFU1</accession>
<protein>
    <submittedName>
        <fullName evidence="3">Uncharacterized protein</fullName>
    </submittedName>
</protein>
<sequence length="686" mass="78283">MAKRKPNKSKSKSKAKPKPNDKPKPVSPTVASGSGTALPDISRLSITERNELAKRLGATISIAHKPLHEPGLRPEYSQKDYQRSVAVFVTPEDWQDQVYEDDRGQQVPVDVERATAMQARSAFGDLGSFRFKDLGDPTGKRVWWASEEGGRAIERVYAGWTKRFDQELQRIQIERRDIAKQLDEAGELDDATFRKVEEMAGNVAGLKRQLDETQRENLRLEASLSAYQSHPIAKAKINPALMGGNVIGLENLRNVIKALQEQVDRRERAIIKAERESFKYVVDLRLRTLLQHWGLANGAGNLKRSRWLKYDPNNSEATRVDDQLDRILSGVPTRKGSKVAEVAPPINLRHIMRVGSIHRVVHGADLLADCRIIALDLMEDRHDGRDAIGVVGLLPRDLSGLGCGGSFTKVPPLPDPPNHSATWQEVFNTAVTELYGISVLDAEHILVALAGSQTETDEREWARERLWMHVEFINKWITIHYTVQHYAQRALTRGPGIFSSWADSWKRLRKVMTEQCFGVHQRNPNSKEDVKIQLVRPIFTDYVRLFAQVCLLYNHEELQSEEDFKKDLLRLDVERWDVYRFAIQTWNHDDIEGGQNTGTAPPKPKVKGNMWADFNVMYDYDKWQFAPRRDPTRPTGGSLLFDPLPDLTVPVNHLPSGVQKYHWDHLYKSHPPPNWDLLKARMLREF</sequence>
<keyword evidence="4" id="KW-1185">Reference proteome</keyword>
<proteinExistence type="predicted"/>
<dbReference type="EMBL" id="JAULSY010000038">
    <property type="protein sequence ID" value="KAK0669849.1"/>
    <property type="molecule type" value="Genomic_DNA"/>
</dbReference>
<keyword evidence="1" id="KW-0175">Coiled coil</keyword>
<comment type="caution">
    <text evidence="3">The sequence shown here is derived from an EMBL/GenBank/DDBJ whole genome shotgun (WGS) entry which is preliminary data.</text>
</comment>
<evidence type="ECO:0000256" key="2">
    <source>
        <dbReference type="SAM" id="MobiDB-lite"/>
    </source>
</evidence>
<feature type="region of interest" description="Disordered" evidence="2">
    <location>
        <begin position="1"/>
        <end position="42"/>
    </location>
</feature>
<gene>
    <name evidence="3" type="ORF">QBC41DRAFT_100530</name>
</gene>
<dbReference type="AlphaFoldDB" id="A0AA39ZFU1"/>
<evidence type="ECO:0000313" key="3">
    <source>
        <dbReference type="EMBL" id="KAK0669849.1"/>
    </source>
</evidence>
<name>A0AA39ZFU1_9PEZI</name>
<feature type="compositionally biased region" description="Basic residues" evidence="2">
    <location>
        <begin position="1"/>
        <end position="17"/>
    </location>
</feature>
<evidence type="ECO:0000256" key="1">
    <source>
        <dbReference type="SAM" id="Coils"/>
    </source>
</evidence>
<dbReference type="Proteomes" id="UP001174997">
    <property type="component" value="Unassembled WGS sequence"/>
</dbReference>